<keyword evidence="3" id="KW-1185">Reference proteome</keyword>
<feature type="compositionally biased region" description="Basic and acidic residues" evidence="1">
    <location>
        <begin position="470"/>
        <end position="482"/>
    </location>
</feature>
<proteinExistence type="predicted"/>
<evidence type="ECO:0000256" key="1">
    <source>
        <dbReference type="SAM" id="MobiDB-lite"/>
    </source>
</evidence>
<dbReference type="OrthoDB" id="6138985at2759"/>
<accession>A0A154PS99</accession>
<feature type="compositionally biased region" description="Basic and acidic residues" evidence="1">
    <location>
        <begin position="275"/>
        <end position="311"/>
    </location>
</feature>
<evidence type="ECO:0000313" key="3">
    <source>
        <dbReference type="Proteomes" id="UP000076502"/>
    </source>
</evidence>
<dbReference type="PANTHER" id="PTHR37687">
    <property type="entry name" value="AGAP006772-PA"/>
    <property type="match status" value="1"/>
</dbReference>
<dbReference type="PANTHER" id="PTHR37687:SF1">
    <property type="entry name" value="AGAP006772-PA"/>
    <property type="match status" value="1"/>
</dbReference>
<gene>
    <name evidence="2" type="ORF">WN55_07372</name>
</gene>
<feature type="region of interest" description="Disordered" evidence="1">
    <location>
        <begin position="1"/>
        <end position="25"/>
    </location>
</feature>
<dbReference type="InterPro" id="IPR038875">
    <property type="entry name" value="PLA2_conodipine-like"/>
</dbReference>
<reference evidence="2 3" key="1">
    <citation type="submission" date="2015-07" db="EMBL/GenBank/DDBJ databases">
        <title>The genome of Dufourea novaeangliae.</title>
        <authorList>
            <person name="Pan H."/>
            <person name="Kapheim K."/>
        </authorList>
    </citation>
    <scope>NUCLEOTIDE SEQUENCE [LARGE SCALE GENOMIC DNA]</scope>
    <source>
        <strain evidence="2">0120121106</strain>
        <tissue evidence="2">Whole body</tissue>
    </source>
</reference>
<protein>
    <submittedName>
        <fullName evidence="2">Uncharacterized protein</fullName>
    </submittedName>
</protein>
<dbReference type="Proteomes" id="UP000076502">
    <property type="component" value="Unassembled WGS sequence"/>
</dbReference>
<feature type="region of interest" description="Disordered" evidence="1">
    <location>
        <begin position="263"/>
        <end position="336"/>
    </location>
</feature>
<dbReference type="EMBL" id="KQ435127">
    <property type="protein sequence ID" value="KZC14796.1"/>
    <property type="molecule type" value="Genomic_DNA"/>
</dbReference>
<dbReference type="AlphaFoldDB" id="A0A154PS99"/>
<evidence type="ECO:0000313" key="2">
    <source>
        <dbReference type="EMBL" id="KZC14796.1"/>
    </source>
</evidence>
<name>A0A154PS99_DUFNO</name>
<feature type="region of interest" description="Disordered" evidence="1">
    <location>
        <begin position="457"/>
        <end position="487"/>
    </location>
</feature>
<sequence>MATDIPNRWNSDGDGSCRKQRSLDSTSQDYYNDLRSFKYHGDDADRKFDRDRQGEREIVVEDEEIEFLPNEVGQLETVGNGFQDLNNKLLERALIDYVESAPQQSIYKEHRIVGVDNKELAKLFLDEQDGSSPYSLGDVDDEMYMDGRQALYDRFRPNHGNNKLYENTGSMSWGEALNKEALSRAQNAEVDENEYSDREQDPNLLYLTLAERRNVVNGRYPVDRDFRTYRNMVKRYSVAKRSPQPLATRERVTDPKVAQDLGALFGTQPSNNRNRTHDHEHNHDHDHDHNHNHDHDHNHEHDHDKQNHESTSESPKVTPPAKGQKENATKLGKSKSIEVRKKSVDWSQYFGIDRRRKKASLMAGQGTQNQDDEWMLQRYYENMGDNLRGNDREYKKENIDRNVKLEDLIMEKALRYADTEEAATLQKVKDKVMARLAAQYSLEKMRKALYDLRNSFTARPQPNQTSNFRENNDPSKQTEKRTNKNIGETEGDDEIAACAKLKKVDQQCRAAAMFDVEALQMFYVPCIALHTCFSCMPNDSRHQCFDDYFVETDKICDTLSLTKNQMVACQKKAVLFI</sequence>
<organism evidence="2 3">
    <name type="scientific">Dufourea novaeangliae</name>
    <name type="common">Sweat bee</name>
    <dbReference type="NCBI Taxonomy" id="178035"/>
    <lineage>
        <taxon>Eukaryota</taxon>
        <taxon>Metazoa</taxon>
        <taxon>Ecdysozoa</taxon>
        <taxon>Arthropoda</taxon>
        <taxon>Hexapoda</taxon>
        <taxon>Insecta</taxon>
        <taxon>Pterygota</taxon>
        <taxon>Neoptera</taxon>
        <taxon>Endopterygota</taxon>
        <taxon>Hymenoptera</taxon>
        <taxon>Apocrita</taxon>
        <taxon>Aculeata</taxon>
        <taxon>Apoidea</taxon>
        <taxon>Anthophila</taxon>
        <taxon>Halictidae</taxon>
        <taxon>Rophitinae</taxon>
        <taxon>Dufourea</taxon>
    </lineage>
</organism>
<feature type="compositionally biased region" description="Polar residues" evidence="1">
    <location>
        <begin position="457"/>
        <end position="469"/>
    </location>
</feature>